<evidence type="ECO:0000313" key="2">
    <source>
        <dbReference type="EMBL" id="VUZ40268.1"/>
    </source>
</evidence>
<evidence type="ECO:0000313" key="3">
    <source>
        <dbReference type="Proteomes" id="UP000321570"/>
    </source>
</evidence>
<sequence length="107" mass="11971">DKNEDCLGKIPFRALVAFILVFTGASVAGGTLYKAFMETDDIFVTNFIAIPWIWYLEIAELVICAIVVYFAIMMLAFAIVVSKRTRGRNHRNIQEGCIMGGRKTASF</sequence>
<keyword evidence="1" id="KW-0472">Membrane</keyword>
<dbReference type="EMBL" id="CABIJS010000033">
    <property type="protein sequence ID" value="VUZ40268.1"/>
    <property type="molecule type" value="Genomic_DNA"/>
</dbReference>
<proteinExistence type="predicted"/>
<keyword evidence="1" id="KW-1133">Transmembrane helix</keyword>
<accession>A0A564Y0G6</accession>
<feature type="transmembrane region" description="Helical" evidence="1">
    <location>
        <begin position="53"/>
        <end position="81"/>
    </location>
</feature>
<keyword evidence="3" id="KW-1185">Reference proteome</keyword>
<keyword evidence="1" id="KW-0812">Transmembrane</keyword>
<reference evidence="2 3" key="1">
    <citation type="submission" date="2019-07" db="EMBL/GenBank/DDBJ databases">
        <authorList>
            <person name="Jastrzebski P J."/>
            <person name="Paukszto L."/>
            <person name="Jastrzebski P J."/>
        </authorList>
    </citation>
    <scope>NUCLEOTIDE SEQUENCE [LARGE SCALE GENOMIC DNA]</scope>
    <source>
        <strain evidence="2 3">WMS-il1</strain>
    </source>
</reference>
<feature type="non-terminal residue" evidence="2">
    <location>
        <position position="107"/>
    </location>
</feature>
<name>A0A564Y0G6_HYMDI</name>
<dbReference type="Proteomes" id="UP000321570">
    <property type="component" value="Unassembled WGS sequence"/>
</dbReference>
<dbReference type="InterPro" id="IPR001614">
    <property type="entry name" value="Myelin_PLP"/>
</dbReference>
<feature type="transmembrane region" description="Helical" evidence="1">
    <location>
        <begin position="12"/>
        <end position="33"/>
    </location>
</feature>
<dbReference type="GO" id="GO:0016020">
    <property type="term" value="C:membrane"/>
    <property type="evidence" value="ECO:0007669"/>
    <property type="project" value="InterPro"/>
</dbReference>
<protein>
    <submittedName>
        <fullName evidence="2">Uncharacterized protein</fullName>
    </submittedName>
</protein>
<feature type="non-terminal residue" evidence="2">
    <location>
        <position position="1"/>
    </location>
</feature>
<organism evidence="2 3">
    <name type="scientific">Hymenolepis diminuta</name>
    <name type="common">Rat tapeworm</name>
    <dbReference type="NCBI Taxonomy" id="6216"/>
    <lineage>
        <taxon>Eukaryota</taxon>
        <taxon>Metazoa</taxon>
        <taxon>Spiralia</taxon>
        <taxon>Lophotrochozoa</taxon>
        <taxon>Platyhelminthes</taxon>
        <taxon>Cestoda</taxon>
        <taxon>Eucestoda</taxon>
        <taxon>Cyclophyllidea</taxon>
        <taxon>Hymenolepididae</taxon>
        <taxon>Hymenolepis</taxon>
    </lineage>
</organism>
<evidence type="ECO:0000256" key="1">
    <source>
        <dbReference type="SAM" id="Phobius"/>
    </source>
</evidence>
<gene>
    <name evidence="2" type="ORF">WMSIL1_LOCUS1554</name>
</gene>
<dbReference type="AlphaFoldDB" id="A0A564Y0G6"/>
<dbReference type="Pfam" id="PF01275">
    <property type="entry name" value="Myelin_PLP"/>
    <property type="match status" value="1"/>
</dbReference>